<evidence type="ECO:0000259" key="1">
    <source>
        <dbReference type="Pfam" id="PF24035"/>
    </source>
</evidence>
<dbReference type="Gene3D" id="1.10.10.10">
    <property type="entry name" value="Winged helix-like DNA-binding domain superfamily/Winged helix DNA-binding domain"/>
    <property type="match status" value="1"/>
</dbReference>
<dbReference type="InterPro" id="IPR055768">
    <property type="entry name" value="DUF7344"/>
</dbReference>
<dbReference type="Proteomes" id="UP000605784">
    <property type="component" value="Unassembled WGS sequence"/>
</dbReference>
<feature type="domain" description="DUF7344" evidence="1">
    <location>
        <begin position="19"/>
        <end position="90"/>
    </location>
</feature>
<organism evidence="2 3">
    <name type="scientific">Haloarcula pellucida</name>
    <dbReference type="NCBI Taxonomy" id="1427151"/>
    <lineage>
        <taxon>Archaea</taxon>
        <taxon>Methanobacteriati</taxon>
        <taxon>Methanobacteriota</taxon>
        <taxon>Stenosarchaea group</taxon>
        <taxon>Halobacteria</taxon>
        <taxon>Halobacteriales</taxon>
        <taxon>Haloarculaceae</taxon>
        <taxon>Haloarcula</taxon>
    </lineage>
</organism>
<evidence type="ECO:0000313" key="3">
    <source>
        <dbReference type="Proteomes" id="UP000605784"/>
    </source>
</evidence>
<sequence length="109" mass="13002">MSLQDCYPNKAPAINDLLDTLSHHVRREIIHYFEDCLEEDTAEVAELVTYIENRVPDQCRKQVRVQLHHTHLPKLTSRGWVDYDRETEQIRYHGHENAEFFAGEIYDMF</sequence>
<name>A0A830GKE2_9EURY</name>
<dbReference type="RefSeq" id="WP_188996789.1">
    <property type="nucleotide sequence ID" value="NZ_BMOU01000002.1"/>
</dbReference>
<evidence type="ECO:0000313" key="2">
    <source>
        <dbReference type="EMBL" id="GGN93536.1"/>
    </source>
</evidence>
<dbReference type="EMBL" id="BMOU01000002">
    <property type="protein sequence ID" value="GGN93536.1"/>
    <property type="molecule type" value="Genomic_DNA"/>
</dbReference>
<reference evidence="2" key="2">
    <citation type="submission" date="2020-09" db="EMBL/GenBank/DDBJ databases">
        <authorList>
            <person name="Sun Q."/>
            <person name="Ohkuma M."/>
        </authorList>
    </citation>
    <scope>NUCLEOTIDE SEQUENCE</scope>
    <source>
        <strain evidence="2">JCM 17820</strain>
    </source>
</reference>
<dbReference type="AlphaFoldDB" id="A0A830GKE2"/>
<dbReference type="InterPro" id="IPR036388">
    <property type="entry name" value="WH-like_DNA-bd_sf"/>
</dbReference>
<accession>A0A830GKE2</accession>
<proteinExistence type="predicted"/>
<reference evidence="2" key="1">
    <citation type="journal article" date="2014" name="Int. J. Syst. Evol. Microbiol.">
        <title>Complete genome sequence of Corynebacterium casei LMG S-19264T (=DSM 44701T), isolated from a smear-ripened cheese.</title>
        <authorList>
            <consortium name="US DOE Joint Genome Institute (JGI-PGF)"/>
            <person name="Walter F."/>
            <person name="Albersmeier A."/>
            <person name="Kalinowski J."/>
            <person name="Ruckert C."/>
        </authorList>
    </citation>
    <scope>NUCLEOTIDE SEQUENCE</scope>
    <source>
        <strain evidence="2">JCM 17820</strain>
    </source>
</reference>
<comment type="caution">
    <text evidence="2">The sequence shown here is derived from an EMBL/GenBank/DDBJ whole genome shotgun (WGS) entry which is preliminary data.</text>
</comment>
<dbReference type="Pfam" id="PF24035">
    <property type="entry name" value="DUF7344"/>
    <property type="match status" value="1"/>
</dbReference>
<gene>
    <name evidence="2" type="ORF">GCM10009030_19050</name>
</gene>
<protein>
    <recommendedName>
        <fullName evidence="1">DUF7344 domain-containing protein</fullName>
    </recommendedName>
</protein>
<keyword evidence="3" id="KW-1185">Reference proteome</keyword>